<evidence type="ECO:0000313" key="8">
    <source>
        <dbReference type="Proteomes" id="UP000184532"/>
    </source>
</evidence>
<dbReference type="GO" id="GO:0016787">
    <property type="term" value="F:hydrolase activity"/>
    <property type="evidence" value="ECO:0007669"/>
    <property type="project" value="TreeGrafter"/>
</dbReference>
<evidence type="ECO:0000256" key="5">
    <source>
        <dbReference type="ARBA" id="ARBA00023136"/>
    </source>
</evidence>
<sequence>MTGNVKVRSGINLLIFCSACFAIFTDYMGRELLYSIFKPLTTILVISILFFGKNSGLIRFKNIMVAALIFCLLGDMLLLQDKFFVFGLGSFLIAHLLLAYGFGVLESFQFQWISGILFLGLGLSIFFWLKPDLGNLEIPVAVYILAICFMAWQGFGLWLKKRILTYALIAIAVFLFMFSDTMIAVNKFKSPFPLSGVVVLGTYWMSITLIANAAFLILKGQDT</sequence>
<comment type="subcellular location">
    <subcellularLocation>
        <location evidence="1">Membrane</location>
        <topology evidence="1">Multi-pass membrane protein</topology>
    </subcellularLocation>
</comment>
<evidence type="ECO:0000256" key="4">
    <source>
        <dbReference type="ARBA" id="ARBA00022989"/>
    </source>
</evidence>
<protein>
    <submittedName>
        <fullName evidence="7">Uncharacterized membrane protein YhhN</fullName>
    </submittedName>
</protein>
<keyword evidence="3 6" id="KW-0812">Transmembrane</keyword>
<dbReference type="Proteomes" id="UP000184532">
    <property type="component" value="Unassembled WGS sequence"/>
</dbReference>
<dbReference type="InterPro" id="IPR012506">
    <property type="entry name" value="TMEM86B-like"/>
</dbReference>
<dbReference type="AlphaFoldDB" id="A0A1M5KRQ8"/>
<dbReference type="PANTHER" id="PTHR31885">
    <property type="entry name" value="GH04784P"/>
    <property type="match status" value="1"/>
</dbReference>
<feature type="transmembrane region" description="Helical" evidence="6">
    <location>
        <begin position="112"/>
        <end position="129"/>
    </location>
</feature>
<evidence type="ECO:0000313" key="7">
    <source>
        <dbReference type="EMBL" id="SHG55209.1"/>
    </source>
</evidence>
<dbReference type="Pfam" id="PF07947">
    <property type="entry name" value="YhhN"/>
    <property type="match status" value="1"/>
</dbReference>
<dbReference type="PANTHER" id="PTHR31885:SF6">
    <property type="entry name" value="GH04784P"/>
    <property type="match status" value="1"/>
</dbReference>
<feature type="transmembrane region" description="Helical" evidence="6">
    <location>
        <begin position="85"/>
        <end position="105"/>
    </location>
</feature>
<feature type="transmembrane region" description="Helical" evidence="6">
    <location>
        <begin position="166"/>
        <end position="185"/>
    </location>
</feature>
<feature type="transmembrane region" description="Helical" evidence="6">
    <location>
        <begin position="141"/>
        <end position="159"/>
    </location>
</feature>
<proteinExistence type="inferred from homology"/>
<evidence type="ECO:0000256" key="1">
    <source>
        <dbReference type="ARBA" id="ARBA00004141"/>
    </source>
</evidence>
<keyword evidence="4 6" id="KW-1133">Transmembrane helix</keyword>
<organism evidence="7 8">
    <name type="scientific">Flagellimonas flava</name>
    <dbReference type="NCBI Taxonomy" id="570519"/>
    <lineage>
        <taxon>Bacteria</taxon>
        <taxon>Pseudomonadati</taxon>
        <taxon>Bacteroidota</taxon>
        <taxon>Flavobacteriia</taxon>
        <taxon>Flavobacteriales</taxon>
        <taxon>Flavobacteriaceae</taxon>
        <taxon>Flagellimonas</taxon>
    </lineage>
</organism>
<feature type="transmembrane region" description="Helical" evidence="6">
    <location>
        <begin position="32"/>
        <end position="51"/>
    </location>
</feature>
<reference evidence="8" key="1">
    <citation type="submission" date="2016-11" db="EMBL/GenBank/DDBJ databases">
        <authorList>
            <person name="Varghese N."/>
            <person name="Submissions S."/>
        </authorList>
    </citation>
    <scope>NUCLEOTIDE SEQUENCE [LARGE SCALE GENOMIC DNA]</scope>
    <source>
        <strain evidence="8">DSM 22638</strain>
    </source>
</reference>
<accession>A0A1M5KRQ8</accession>
<dbReference type="EMBL" id="FQWL01000002">
    <property type="protein sequence ID" value="SHG55209.1"/>
    <property type="molecule type" value="Genomic_DNA"/>
</dbReference>
<name>A0A1M5KRQ8_9FLAO</name>
<dbReference type="GO" id="GO:0016020">
    <property type="term" value="C:membrane"/>
    <property type="evidence" value="ECO:0007669"/>
    <property type="project" value="UniProtKB-SubCell"/>
</dbReference>
<dbReference type="STRING" id="570519.SAMN04488116_1727"/>
<feature type="transmembrane region" description="Helical" evidence="6">
    <location>
        <begin position="63"/>
        <end position="79"/>
    </location>
</feature>
<evidence type="ECO:0000256" key="3">
    <source>
        <dbReference type="ARBA" id="ARBA00022692"/>
    </source>
</evidence>
<evidence type="ECO:0000256" key="2">
    <source>
        <dbReference type="ARBA" id="ARBA00007375"/>
    </source>
</evidence>
<gene>
    <name evidence="7" type="ORF">SAMN04488116_1727</name>
</gene>
<keyword evidence="5 6" id="KW-0472">Membrane</keyword>
<comment type="similarity">
    <text evidence="2">Belongs to the TMEM86 family.</text>
</comment>
<evidence type="ECO:0000256" key="6">
    <source>
        <dbReference type="SAM" id="Phobius"/>
    </source>
</evidence>
<feature type="transmembrane region" description="Helical" evidence="6">
    <location>
        <begin position="197"/>
        <end position="218"/>
    </location>
</feature>
<keyword evidence="8" id="KW-1185">Reference proteome</keyword>